<keyword evidence="3" id="KW-1185">Reference proteome</keyword>
<name>A0AAP3E833_9EURY</name>
<dbReference type="CDD" id="cd03449">
    <property type="entry name" value="R_hydratase"/>
    <property type="match status" value="1"/>
</dbReference>
<dbReference type="AlphaFoldDB" id="A0AAP3E833"/>
<reference evidence="2 3" key="1">
    <citation type="submission" date="2022-09" db="EMBL/GenBank/DDBJ databases">
        <title>Enrichment on poylsaccharides allowed isolation of novel metabolic and taxonomic groups of Haloarchaea.</title>
        <authorList>
            <person name="Sorokin D.Y."/>
            <person name="Elcheninov A.G."/>
            <person name="Khizhniak T.V."/>
            <person name="Kolganova T.V."/>
            <person name="Kublanov I.V."/>
        </authorList>
    </citation>
    <scope>NUCLEOTIDE SEQUENCE [LARGE SCALE GENOMIC DNA]</scope>
    <source>
        <strain evidence="2 3">AArc-curdl1</strain>
    </source>
</reference>
<dbReference type="InterPro" id="IPR050965">
    <property type="entry name" value="UPF0336/Enoyl-CoA_hydratase"/>
</dbReference>
<feature type="domain" description="MaoC-like" evidence="1">
    <location>
        <begin position="10"/>
        <end position="112"/>
    </location>
</feature>
<protein>
    <submittedName>
        <fullName evidence="2">MaoC family dehydratase</fullName>
    </submittedName>
</protein>
<evidence type="ECO:0000259" key="1">
    <source>
        <dbReference type="Pfam" id="PF01575"/>
    </source>
</evidence>
<dbReference type="Pfam" id="PF01575">
    <property type="entry name" value="MaoC_dehydratas"/>
    <property type="match status" value="1"/>
</dbReference>
<dbReference type="InterPro" id="IPR029069">
    <property type="entry name" value="HotDog_dom_sf"/>
</dbReference>
<evidence type="ECO:0000313" key="2">
    <source>
        <dbReference type="EMBL" id="MCU4752844.1"/>
    </source>
</evidence>
<accession>A0AAP3E833</accession>
<dbReference type="GO" id="GO:0019171">
    <property type="term" value="F:(3R)-hydroxyacyl-[acyl-carrier-protein] dehydratase activity"/>
    <property type="evidence" value="ECO:0007669"/>
    <property type="project" value="TreeGrafter"/>
</dbReference>
<dbReference type="RefSeq" id="WP_342809172.1">
    <property type="nucleotide sequence ID" value="NZ_JAOPJZ010000010.1"/>
</dbReference>
<dbReference type="SUPFAM" id="SSF54637">
    <property type="entry name" value="Thioesterase/thiol ester dehydrase-isomerase"/>
    <property type="match status" value="1"/>
</dbReference>
<dbReference type="GO" id="GO:0006633">
    <property type="term" value="P:fatty acid biosynthetic process"/>
    <property type="evidence" value="ECO:0007669"/>
    <property type="project" value="TreeGrafter"/>
</dbReference>
<evidence type="ECO:0000313" key="3">
    <source>
        <dbReference type="Proteomes" id="UP001321047"/>
    </source>
</evidence>
<organism evidence="2 3">
    <name type="scientific">Natronosalvus hydrolyticus</name>
    <dbReference type="NCBI Taxonomy" id="2979988"/>
    <lineage>
        <taxon>Archaea</taxon>
        <taxon>Methanobacteriati</taxon>
        <taxon>Methanobacteriota</taxon>
        <taxon>Stenosarchaea group</taxon>
        <taxon>Halobacteria</taxon>
        <taxon>Halobacteriales</taxon>
        <taxon>Natrialbaceae</taxon>
        <taxon>Natronosalvus</taxon>
    </lineage>
</organism>
<dbReference type="EMBL" id="JAOPJZ010000010">
    <property type="protein sequence ID" value="MCU4752844.1"/>
    <property type="molecule type" value="Genomic_DNA"/>
</dbReference>
<proteinExistence type="predicted"/>
<gene>
    <name evidence="2" type="ORF">OB919_12800</name>
</gene>
<comment type="caution">
    <text evidence="2">The sequence shown here is derived from an EMBL/GenBank/DDBJ whole genome shotgun (WGS) entry which is preliminary data.</text>
</comment>
<dbReference type="Gene3D" id="3.10.129.10">
    <property type="entry name" value="Hotdog Thioesterase"/>
    <property type="match status" value="1"/>
</dbReference>
<sequence length="135" mass="14444">MSIAQPGDQTRSRREITTDRIEQFADITGDDNPLHLDADYAAAGLFDGRISHGMLAAGVISSALAKLPGDIIYLSQDLSFEQPVYPGETVTATAHVVEALGDNQFRVETVARTDDDIVVDGEATVLALARDEVAD</sequence>
<dbReference type="Proteomes" id="UP001321047">
    <property type="component" value="Unassembled WGS sequence"/>
</dbReference>
<dbReference type="PANTHER" id="PTHR43437:SF3">
    <property type="entry name" value="HYDROXYACYL-THIOESTER DEHYDRATASE TYPE 2, MITOCHONDRIAL"/>
    <property type="match status" value="1"/>
</dbReference>
<dbReference type="InterPro" id="IPR002539">
    <property type="entry name" value="MaoC-like_dom"/>
</dbReference>
<dbReference type="PANTHER" id="PTHR43437">
    <property type="entry name" value="HYDROXYACYL-THIOESTER DEHYDRATASE TYPE 2, MITOCHONDRIAL-RELATED"/>
    <property type="match status" value="1"/>
</dbReference>